<reference evidence="1 2" key="1">
    <citation type="submission" date="2021-03" db="EMBL/GenBank/DDBJ databases">
        <title>Comparative Genomics and Metabolomics in the genus Turicibacter.</title>
        <authorList>
            <person name="Maki J."/>
            <person name="Looft T."/>
        </authorList>
    </citation>
    <scope>NUCLEOTIDE SEQUENCE [LARGE SCALE GENOMIC DNA]</scope>
    <source>
        <strain evidence="1 2">MMM721</strain>
    </source>
</reference>
<evidence type="ECO:0000313" key="2">
    <source>
        <dbReference type="Proteomes" id="UP001058016"/>
    </source>
</evidence>
<keyword evidence="2" id="KW-1185">Reference proteome</keyword>
<organism evidence="1 2">
    <name type="scientific">Turicibacter bilis</name>
    <dbReference type="NCBI Taxonomy" id="2735723"/>
    <lineage>
        <taxon>Bacteria</taxon>
        <taxon>Bacillati</taxon>
        <taxon>Bacillota</taxon>
        <taxon>Erysipelotrichia</taxon>
        <taxon>Erysipelotrichales</taxon>
        <taxon>Turicibacteraceae</taxon>
        <taxon>Turicibacter</taxon>
    </lineage>
</organism>
<name>A0ABY5JN41_9FIRM</name>
<accession>A0ABY5JN41</accession>
<dbReference type="RefSeq" id="WP_212726231.1">
    <property type="nucleotide sequence ID" value="NZ_CP071249.1"/>
</dbReference>
<dbReference type="EMBL" id="CP071249">
    <property type="protein sequence ID" value="UUF06428.1"/>
    <property type="molecule type" value="Genomic_DNA"/>
</dbReference>
<gene>
    <name evidence="1" type="ORF">J0J69_02245</name>
</gene>
<protein>
    <submittedName>
        <fullName evidence="1">Uncharacterized protein</fullName>
    </submittedName>
</protein>
<dbReference type="Proteomes" id="UP001058016">
    <property type="component" value="Chromosome"/>
</dbReference>
<sequence length="65" mass="7753">MRDLKKRLYHIKRELEQKYESPEIMIERLKREGKSMGEIEQEVLTMNRVQGAYDSIATALRILES</sequence>
<proteinExistence type="predicted"/>
<evidence type="ECO:0000313" key="1">
    <source>
        <dbReference type="EMBL" id="UUF06428.1"/>
    </source>
</evidence>